<dbReference type="PROSITE" id="PS00683">
    <property type="entry name" value="RHODANESE_2"/>
    <property type="match status" value="1"/>
</dbReference>
<feature type="domain" description="Rhodanese" evidence="4">
    <location>
        <begin position="154"/>
        <end position="274"/>
    </location>
</feature>
<evidence type="ECO:0000313" key="5">
    <source>
        <dbReference type="EMBL" id="MDP9863242.1"/>
    </source>
</evidence>
<dbReference type="Proteomes" id="UP001230426">
    <property type="component" value="Unassembled WGS sequence"/>
</dbReference>
<accession>A0ABT9R2Z8</accession>
<comment type="caution">
    <text evidence="5">The sequence shown here is derived from an EMBL/GenBank/DDBJ whole genome shotgun (WGS) entry which is preliminary data.</text>
</comment>
<dbReference type="PROSITE" id="PS50206">
    <property type="entry name" value="RHODANESE_3"/>
    <property type="match status" value="2"/>
</dbReference>
<dbReference type="EMBL" id="JAUSRB010000002">
    <property type="protein sequence ID" value="MDP9863242.1"/>
    <property type="molecule type" value="Genomic_DNA"/>
</dbReference>
<dbReference type="PANTHER" id="PTHR43855">
    <property type="entry name" value="THIOSULFATE SULFURTRANSFERASE"/>
    <property type="match status" value="1"/>
</dbReference>
<dbReference type="PANTHER" id="PTHR43855:SF1">
    <property type="entry name" value="THIOSULFATE SULFURTRANSFERASE"/>
    <property type="match status" value="1"/>
</dbReference>
<evidence type="ECO:0000259" key="4">
    <source>
        <dbReference type="PROSITE" id="PS50206"/>
    </source>
</evidence>
<dbReference type="CDD" id="cd01449">
    <property type="entry name" value="TST_Repeat_2"/>
    <property type="match status" value="1"/>
</dbReference>
<dbReference type="GO" id="GO:0004792">
    <property type="term" value="F:thiosulfate-cyanide sulfurtransferase activity"/>
    <property type="evidence" value="ECO:0007669"/>
    <property type="project" value="UniProtKB-EC"/>
</dbReference>
<protein>
    <recommendedName>
        <fullName evidence="3">Sulfurtransferase</fullName>
    </recommendedName>
</protein>
<keyword evidence="3 5" id="KW-0808">Transferase</keyword>
<dbReference type="InterPro" id="IPR051126">
    <property type="entry name" value="Thiosulfate_sulfurtransferase"/>
</dbReference>
<dbReference type="InterPro" id="IPR001763">
    <property type="entry name" value="Rhodanese-like_dom"/>
</dbReference>
<feature type="domain" description="Rhodanese" evidence="4">
    <location>
        <begin position="18"/>
        <end position="125"/>
    </location>
</feature>
<dbReference type="CDD" id="cd01448">
    <property type="entry name" value="TST_Repeat_1"/>
    <property type="match status" value="1"/>
</dbReference>
<comment type="catalytic activity">
    <reaction evidence="2">
        <text>thiosulfate + hydrogen cyanide = thiocyanate + sulfite + 2 H(+)</text>
        <dbReference type="Rhea" id="RHEA:16881"/>
        <dbReference type="ChEBI" id="CHEBI:15378"/>
        <dbReference type="ChEBI" id="CHEBI:17359"/>
        <dbReference type="ChEBI" id="CHEBI:18022"/>
        <dbReference type="ChEBI" id="CHEBI:18407"/>
        <dbReference type="ChEBI" id="CHEBI:33542"/>
        <dbReference type="EC" id="2.8.1.1"/>
    </reaction>
</comment>
<evidence type="ECO:0000256" key="1">
    <source>
        <dbReference type="ARBA" id="ARBA00022737"/>
    </source>
</evidence>
<dbReference type="RefSeq" id="WP_306859976.1">
    <property type="nucleotide sequence ID" value="NZ_JAUSRB010000002.1"/>
</dbReference>
<dbReference type="SMART" id="SM00450">
    <property type="entry name" value="RHOD"/>
    <property type="match status" value="2"/>
</dbReference>
<keyword evidence="1" id="KW-0677">Repeat</keyword>
<sequence>MSRSAALVDADWVEANLDTDGIVLVEVDEDTSAYDKGHIRGAVKIDWKQDLQDPVRRDFVDREGFQTLLSSRGIGNDDTVVLYGGNNNWFAAYAYWYFKLYGHRDVKLLDGGRKKWELDSRELVKDVPVRPATDYRATEQDHSLRAFRDDVLAAIGKLNLVDVRSPDEFTGKLLAPAHVPQEAAQRGGHVPTARNIPWSKAANDDGTFKSDEDLRALYAGEGVDFAKDTIAYCRIGERSAHTWFVLHEILDQASVKNYDGSWTEYGSLVGVPIELGEAR</sequence>
<dbReference type="GO" id="GO:0016784">
    <property type="term" value="F:3-mercaptopyruvate sulfurtransferase activity"/>
    <property type="evidence" value="ECO:0007669"/>
    <property type="project" value="UniProtKB-EC"/>
</dbReference>
<evidence type="ECO:0000313" key="6">
    <source>
        <dbReference type="Proteomes" id="UP001230426"/>
    </source>
</evidence>
<dbReference type="InterPro" id="IPR036873">
    <property type="entry name" value="Rhodanese-like_dom_sf"/>
</dbReference>
<dbReference type="InterPro" id="IPR001307">
    <property type="entry name" value="Thiosulphate_STrfase_CS"/>
</dbReference>
<dbReference type="Gene3D" id="3.40.250.10">
    <property type="entry name" value="Rhodanese-like domain"/>
    <property type="match status" value="2"/>
</dbReference>
<reference evidence="5 6" key="1">
    <citation type="submission" date="2023-07" db="EMBL/GenBank/DDBJ databases">
        <title>Sequencing the genomes of 1000 actinobacteria strains.</title>
        <authorList>
            <person name="Klenk H.-P."/>
        </authorList>
    </citation>
    <scope>NUCLEOTIDE SEQUENCE [LARGE SCALE GENOMIC DNA]</scope>
    <source>
        <strain evidence="5 6">DSM 44109</strain>
    </source>
</reference>
<evidence type="ECO:0000256" key="2">
    <source>
        <dbReference type="ARBA" id="ARBA00047549"/>
    </source>
</evidence>
<keyword evidence="6" id="KW-1185">Reference proteome</keyword>
<evidence type="ECO:0000256" key="3">
    <source>
        <dbReference type="RuleBase" id="RU000507"/>
    </source>
</evidence>
<dbReference type="SUPFAM" id="SSF52821">
    <property type="entry name" value="Rhodanese/Cell cycle control phosphatase"/>
    <property type="match status" value="2"/>
</dbReference>
<organism evidence="5 6">
    <name type="scientific">Streptosporangium brasiliense</name>
    <dbReference type="NCBI Taxonomy" id="47480"/>
    <lineage>
        <taxon>Bacteria</taxon>
        <taxon>Bacillati</taxon>
        <taxon>Actinomycetota</taxon>
        <taxon>Actinomycetes</taxon>
        <taxon>Streptosporangiales</taxon>
        <taxon>Streptosporangiaceae</taxon>
        <taxon>Streptosporangium</taxon>
    </lineage>
</organism>
<dbReference type="Pfam" id="PF00581">
    <property type="entry name" value="Rhodanese"/>
    <property type="match status" value="2"/>
</dbReference>
<name>A0ABT9R2Z8_9ACTN</name>
<gene>
    <name evidence="5" type="ORF">J2S55_002508</name>
</gene>
<proteinExistence type="predicted"/>